<protein>
    <submittedName>
        <fullName evidence="3">Cellulose-binding domain-containing protein</fullName>
    </submittedName>
</protein>
<dbReference type="EMBL" id="LODT01000020">
    <property type="protein sequence ID" value="KYQ99813.1"/>
    <property type="molecule type" value="Genomic_DNA"/>
</dbReference>
<dbReference type="PANTHER" id="PTHR33239">
    <property type="entry name" value="CELLULOSE-BINDING DOMAIN-CONTAINING PROTEIN-RELATED"/>
    <property type="match status" value="1"/>
</dbReference>
<dbReference type="InterPro" id="IPR019028">
    <property type="entry name" value="CBM_49"/>
</dbReference>
<dbReference type="AlphaFoldDB" id="A0A152A0T3"/>
<dbReference type="GO" id="GO:0031012">
    <property type="term" value="C:extracellular matrix"/>
    <property type="evidence" value="ECO:0007669"/>
    <property type="project" value="TreeGrafter"/>
</dbReference>
<feature type="chain" id="PRO_5007593485" evidence="1">
    <location>
        <begin position="20"/>
        <end position="150"/>
    </location>
</feature>
<dbReference type="GO" id="GO:0030246">
    <property type="term" value="F:carbohydrate binding"/>
    <property type="evidence" value="ECO:0007669"/>
    <property type="project" value="InterPro"/>
</dbReference>
<name>A0A152A0T3_TIELA</name>
<dbReference type="Pfam" id="PF09478">
    <property type="entry name" value="CBM49"/>
    <property type="match status" value="1"/>
</dbReference>
<organism evidence="3 4">
    <name type="scientific">Tieghemostelium lacteum</name>
    <name type="common">Slime mold</name>
    <name type="synonym">Dictyostelium lacteum</name>
    <dbReference type="NCBI Taxonomy" id="361077"/>
    <lineage>
        <taxon>Eukaryota</taxon>
        <taxon>Amoebozoa</taxon>
        <taxon>Evosea</taxon>
        <taxon>Eumycetozoa</taxon>
        <taxon>Dictyostelia</taxon>
        <taxon>Dictyosteliales</taxon>
        <taxon>Raperosteliaceae</taxon>
        <taxon>Tieghemostelium</taxon>
    </lineage>
</organism>
<dbReference type="GO" id="GO:0005201">
    <property type="term" value="F:extracellular matrix structural constituent"/>
    <property type="evidence" value="ECO:0007669"/>
    <property type="project" value="TreeGrafter"/>
</dbReference>
<keyword evidence="4" id="KW-1185">Reference proteome</keyword>
<gene>
    <name evidence="3" type="ORF">DLAC_03762</name>
</gene>
<comment type="caution">
    <text evidence="3">The sequence shown here is derived from an EMBL/GenBank/DDBJ whole genome shotgun (WGS) entry which is preliminary data.</text>
</comment>
<dbReference type="FunCoup" id="A0A152A0T3">
    <property type="interactions" value="415"/>
</dbReference>
<evidence type="ECO:0000259" key="2">
    <source>
        <dbReference type="SMART" id="SM01063"/>
    </source>
</evidence>
<dbReference type="OMA" id="YQDINAN"/>
<dbReference type="SMART" id="SM01063">
    <property type="entry name" value="CBM49"/>
    <property type="match status" value="1"/>
</dbReference>
<dbReference type="Proteomes" id="UP000076078">
    <property type="component" value="Unassembled WGS sequence"/>
</dbReference>
<dbReference type="GO" id="GO:0030198">
    <property type="term" value="P:extracellular matrix organization"/>
    <property type="evidence" value="ECO:0007669"/>
    <property type="project" value="TreeGrafter"/>
</dbReference>
<reference evidence="3 4" key="1">
    <citation type="submission" date="2015-12" db="EMBL/GenBank/DDBJ databases">
        <title>Dictyostelia acquired genes for synthesis and detection of signals that induce cell-type specialization by lateral gene transfer from prokaryotes.</title>
        <authorList>
            <person name="Gloeckner G."/>
            <person name="Schaap P."/>
        </authorList>
    </citation>
    <scope>NUCLEOTIDE SEQUENCE [LARGE SCALE GENOMIC DNA]</scope>
    <source>
        <strain evidence="3 4">TK</strain>
    </source>
</reference>
<proteinExistence type="predicted"/>
<keyword evidence="1" id="KW-0732">Signal</keyword>
<dbReference type="InterPro" id="IPR052879">
    <property type="entry name" value="Dd_Spore_Germination_Stalk"/>
</dbReference>
<sequence length="150" mass="16880">MKSFFILAALLLTTALASASYNYPCGPNNCQFGEICHTIDQTCRCIPHYSCHDITLTVKKIGQWTTNGCTYTQYDVIVNNNLNRNVKQLFIGTDSTLTLRDNSSIWNVERSGDNLTLPHYQDINANASYTFGFIIIGTHQPNLYIKAVVY</sequence>
<accession>A0A152A0T3</accession>
<dbReference type="InParanoid" id="A0A152A0T3"/>
<evidence type="ECO:0000256" key="1">
    <source>
        <dbReference type="SAM" id="SignalP"/>
    </source>
</evidence>
<feature type="domain" description="Carbohydrate binding" evidence="2">
    <location>
        <begin position="54"/>
        <end position="138"/>
    </location>
</feature>
<evidence type="ECO:0000313" key="3">
    <source>
        <dbReference type="EMBL" id="KYQ99813.1"/>
    </source>
</evidence>
<evidence type="ECO:0000313" key="4">
    <source>
        <dbReference type="Proteomes" id="UP000076078"/>
    </source>
</evidence>
<feature type="signal peptide" evidence="1">
    <location>
        <begin position="1"/>
        <end position="19"/>
    </location>
</feature>
<dbReference type="OrthoDB" id="19156at2759"/>